<keyword evidence="5 7" id="KW-0175">Coiled coil</keyword>
<dbReference type="PANTHER" id="PTHR35794:SF2">
    <property type="entry name" value="CELL DIVISION PROTEIN DIVIVA"/>
    <property type="match status" value="1"/>
</dbReference>
<dbReference type="InterPro" id="IPR007793">
    <property type="entry name" value="DivIVA_fam"/>
</dbReference>
<dbReference type="PANTHER" id="PTHR35794">
    <property type="entry name" value="CELL DIVISION PROTEIN DIVIVA"/>
    <property type="match status" value="1"/>
</dbReference>
<dbReference type="RefSeq" id="WP_314510817.1">
    <property type="nucleotide sequence ID" value="NZ_JASJOU010000003.1"/>
</dbReference>
<gene>
    <name evidence="9" type="ORF">QNI22_11750</name>
</gene>
<dbReference type="InterPro" id="IPR019933">
    <property type="entry name" value="DivIVA_domain"/>
</dbReference>
<keyword evidence="10" id="KW-1185">Reference proteome</keyword>
<evidence type="ECO:0000256" key="3">
    <source>
        <dbReference type="ARBA" id="ARBA00022490"/>
    </source>
</evidence>
<feature type="coiled-coil region" evidence="7">
    <location>
        <begin position="30"/>
        <end position="161"/>
    </location>
</feature>
<evidence type="ECO:0000313" key="10">
    <source>
        <dbReference type="Proteomes" id="UP001232063"/>
    </source>
</evidence>
<keyword evidence="4" id="KW-0132">Cell division</keyword>
<dbReference type="GO" id="GO:0005737">
    <property type="term" value="C:cytoplasm"/>
    <property type="evidence" value="ECO:0007669"/>
    <property type="project" value="UniProtKB-SubCell"/>
</dbReference>
<keyword evidence="3" id="KW-0963">Cytoplasm</keyword>
<evidence type="ECO:0000256" key="8">
    <source>
        <dbReference type="SAM" id="MobiDB-lite"/>
    </source>
</evidence>
<accession>A0AAE3R4B6</accession>
<feature type="compositionally biased region" description="Polar residues" evidence="8">
    <location>
        <begin position="196"/>
        <end position="211"/>
    </location>
</feature>
<name>A0AAE3R4B6_9BACT</name>
<evidence type="ECO:0000313" key="9">
    <source>
        <dbReference type="EMBL" id="MDJ1501327.1"/>
    </source>
</evidence>
<evidence type="ECO:0000256" key="7">
    <source>
        <dbReference type="SAM" id="Coils"/>
    </source>
</evidence>
<dbReference type="AlphaFoldDB" id="A0AAE3R4B6"/>
<dbReference type="GO" id="GO:0051301">
    <property type="term" value="P:cell division"/>
    <property type="evidence" value="ECO:0007669"/>
    <property type="project" value="UniProtKB-KW"/>
</dbReference>
<comment type="subcellular location">
    <subcellularLocation>
        <location evidence="1">Cytoplasm</location>
    </subcellularLocation>
</comment>
<keyword evidence="6" id="KW-0131">Cell cycle</keyword>
<organism evidence="9 10">
    <name type="scientific">Xanthocytophaga agilis</name>
    <dbReference type="NCBI Taxonomy" id="3048010"/>
    <lineage>
        <taxon>Bacteria</taxon>
        <taxon>Pseudomonadati</taxon>
        <taxon>Bacteroidota</taxon>
        <taxon>Cytophagia</taxon>
        <taxon>Cytophagales</taxon>
        <taxon>Rhodocytophagaceae</taxon>
        <taxon>Xanthocytophaga</taxon>
    </lineage>
</organism>
<dbReference type="Gene3D" id="6.10.250.660">
    <property type="match status" value="1"/>
</dbReference>
<feature type="region of interest" description="Disordered" evidence="8">
    <location>
        <begin position="188"/>
        <end position="269"/>
    </location>
</feature>
<feature type="compositionally biased region" description="Polar residues" evidence="8">
    <location>
        <begin position="226"/>
        <end position="247"/>
    </location>
</feature>
<dbReference type="Pfam" id="PF05103">
    <property type="entry name" value="DivIVA"/>
    <property type="match status" value="1"/>
</dbReference>
<reference evidence="9" key="1">
    <citation type="submission" date="2023-05" db="EMBL/GenBank/DDBJ databases">
        <authorList>
            <person name="Zhang X."/>
        </authorList>
    </citation>
    <scope>NUCLEOTIDE SEQUENCE</scope>
    <source>
        <strain evidence="9">BD1B2-1</strain>
    </source>
</reference>
<dbReference type="Proteomes" id="UP001232063">
    <property type="component" value="Unassembled WGS sequence"/>
</dbReference>
<dbReference type="NCBIfam" id="TIGR03544">
    <property type="entry name" value="DivI1A_domain"/>
    <property type="match status" value="1"/>
</dbReference>
<evidence type="ECO:0000256" key="4">
    <source>
        <dbReference type="ARBA" id="ARBA00022618"/>
    </source>
</evidence>
<evidence type="ECO:0000256" key="2">
    <source>
        <dbReference type="ARBA" id="ARBA00009008"/>
    </source>
</evidence>
<sequence>MKITPIEIRQKVFSEKMLRGYDKDEVIAFLQSLSQEWERVLEENREYRIKLEVTQKEVQKMRDVETSLYKTLKTAEDTSSQLIEQANRSADLQMREARNQADLLLNEARAKAQKMIQDAENQSRNKLEETLTELKSRENDFRQLERLKESLIKEIQNIASDTLDRINRVAEKGNKNVFEDKIREVREALENKPKESTNSLSQNTWDTTTKNGEPESIATGMPAETKASSTPISILQGSVVVKNQSKPATEKKEDSSPSKGPASFFDEIK</sequence>
<evidence type="ECO:0000256" key="1">
    <source>
        <dbReference type="ARBA" id="ARBA00004496"/>
    </source>
</evidence>
<comment type="similarity">
    <text evidence="2">Belongs to the DivIVA family.</text>
</comment>
<protein>
    <submittedName>
        <fullName evidence="9">DivIVA domain-containing protein</fullName>
    </submittedName>
</protein>
<evidence type="ECO:0000256" key="6">
    <source>
        <dbReference type="ARBA" id="ARBA00023306"/>
    </source>
</evidence>
<comment type="caution">
    <text evidence="9">The sequence shown here is derived from an EMBL/GenBank/DDBJ whole genome shotgun (WGS) entry which is preliminary data.</text>
</comment>
<evidence type="ECO:0000256" key="5">
    <source>
        <dbReference type="ARBA" id="ARBA00023054"/>
    </source>
</evidence>
<proteinExistence type="inferred from homology"/>
<dbReference type="EMBL" id="JASJOU010000003">
    <property type="protein sequence ID" value="MDJ1501327.1"/>
    <property type="molecule type" value="Genomic_DNA"/>
</dbReference>